<evidence type="ECO:0000256" key="3">
    <source>
        <dbReference type="ARBA" id="ARBA00022737"/>
    </source>
</evidence>
<evidence type="ECO:0000313" key="6">
    <source>
        <dbReference type="Proteomes" id="UP000318815"/>
    </source>
</evidence>
<accession>A0A5C6LQI7</accession>
<dbReference type="GO" id="GO:0016746">
    <property type="term" value="F:acyltransferase activity"/>
    <property type="evidence" value="ECO:0007669"/>
    <property type="project" value="UniProtKB-KW"/>
</dbReference>
<evidence type="ECO:0000256" key="1">
    <source>
        <dbReference type="ARBA" id="ARBA00007274"/>
    </source>
</evidence>
<proteinExistence type="inferred from homology"/>
<dbReference type="Gene3D" id="2.160.10.10">
    <property type="entry name" value="Hexapeptide repeat proteins"/>
    <property type="match status" value="1"/>
</dbReference>
<keyword evidence="6" id="KW-1185">Reference proteome</keyword>
<dbReference type="Pfam" id="PF00132">
    <property type="entry name" value="Hexapep"/>
    <property type="match status" value="1"/>
</dbReference>
<comment type="similarity">
    <text evidence="1">Belongs to the transferase hexapeptide repeat family.</text>
</comment>
<evidence type="ECO:0000256" key="2">
    <source>
        <dbReference type="ARBA" id="ARBA00022679"/>
    </source>
</evidence>
<dbReference type="AlphaFoldDB" id="A0A5C6LQI7"/>
<gene>
    <name evidence="5" type="ORF">FEF09_16815</name>
</gene>
<evidence type="ECO:0008006" key="7">
    <source>
        <dbReference type="Google" id="ProtNLM"/>
    </source>
</evidence>
<dbReference type="EMBL" id="VOHS01000016">
    <property type="protein sequence ID" value="TWV99452.1"/>
    <property type="molecule type" value="Genomic_DNA"/>
</dbReference>
<evidence type="ECO:0000256" key="4">
    <source>
        <dbReference type="ARBA" id="ARBA00023315"/>
    </source>
</evidence>
<sequence>MPGAIVQAGVDIGRHVILNIGCAVDHEVSIGDFAHIGPRSYIGGGAIIGEGATIGAGAVIMRNVRIEDWTNIPPLSIVT</sequence>
<name>A0A5C6LQI7_9BACT</name>
<keyword evidence="2" id="KW-0808">Transferase</keyword>
<dbReference type="PROSITE" id="PS00101">
    <property type="entry name" value="HEXAPEP_TRANSFERASES"/>
    <property type="match status" value="1"/>
</dbReference>
<dbReference type="OrthoDB" id="9794407at2"/>
<dbReference type="InterPro" id="IPR018357">
    <property type="entry name" value="Hexapep_transf_CS"/>
</dbReference>
<reference evidence="5 6" key="1">
    <citation type="submission" date="2019-08" db="EMBL/GenBank/DDBJ databases">
        <title>Whole genome sequencing of chitin degrading bacteria Chitinophaga pinensis YS16.</title>
        <authorList>
            <person name="Singh R.P."/>
            <person name="Manchanda G."/>
            <person name="Maurya I.K."/>
            <person name="Joshi N.K."/>
            <person name="Srivastava A.K."/>
        </authorList>
    </citation>
    <scope>NUCLEOTIDE SEQUENCE [LARGE SCALE GENOMIC DNA]</scope>
    <source>
        <strain evidence="5 6">YS-16</strain>
    </source>
</reference>
<comment type="caution">
    <text evidence="5">The sequence shown here is derived from an EMBL/GenBank/DDBJ whole genome shotgun (WGS) entry which is preliminary data.</text>
</comment>
<dbReference type="InterPro" id="IPR001451">
    <property type="entry name" value="Hexapep"/>
</dbReference>
<dbReference type="InterPro" id="IPR011004">
    <property type="entry name" value="Trimer_LpxA-like_sf"/>
</dbReference>
<dbReference type="SUPFAM" id="SSF51161">
    <property type="entry name" value="Trimeric LpxA-like enzymes"/>
    <property type="match status" value="1"/>
</dbReference>
<dbReference type="PANTHER" id="PTHR43300:SF7">
    <property type="entry name" value="UDP-N-ACETYLBACILLOSAMINE N-ACETYLTRANSFERASE"/>
    <property type="match status" value="1"/>
</dbReference>
<organism evidence="5 6">
    <name type="scientific">Chitinophaga pinensis</name>
    <dbReference type="NCBI Taxonomy" id="79329"/>
    <lineage>
        <taxon>Bacteria</taxon>
        <taxon>Pseudomonadati</taxon>
        <taxon>Bacteroidota</taxon>
        <taxon>Chitinophagia</taxon>
        <taxon>Chitinophagales</taxon>
        <taxon>Chitinophagaceae</taxon>
        <taxon>Chitinophaga</taxon>
    </lineage>
</organism>
<keyword evidence="4" id="KW-0012">Acyltransferase</keyword>
<evidence type="ECO:0000313" key="5">
    <source>
        <dbReference type="EMBL" id="TWV99452.1"/>
    </source>
</evidence>
<dbReference type="PANTHER" id="PTHR43300">
    <property type="entry name" value="ACETYLTRANSFERASE"/>
    <property type="match status" value="1"/>
</dbReference>
<dbReference type="InterPro" id="IPR050179">
    <property type="entry name" value="Trans_hexapeptide_repeat"/>
</dbReference>
<protein>
    <recommendedName>
        <fullName evidence="7">Acetyltransferase</fullName>
    </recommendedName>
</protein>
<dbReference type="Proteomes" id="UP000318815">
    <property type="component" value="Unassembled WGS sequence"/>
</dbReference>
<keyword evidence="3" id="KW-0677">Repeat</keyword>